<dbReference type="Proteomes" id="UP000237911">
    <property type="component" value="Unassembled WGS sequence"/>
</dbReference>
<gene>
    <name evidence="3" type="ORF">C5U48_21975</name>
</gene>
<feature type="domain" description="AAA" evidence="1">
    <location>
        <begin position="21"/>
        <end position="133"/>
    </location>
</feature>
<evidence type="ECO:0000313" key="4">
    <source>
        <dbReference type="Proteomes" id="UP000237911"/>
    </source>
</evidence>
<dbReference type="PANTHER" id="PTHR43566">
    <property type="entry name" value="CONSERVED PROTEIN"/>
    <property type="match status" value="1"/>
</dbReference>
<keyword evidence="4" id="KW-1185">Reference proteome</keyword>
<dbReference type="InterPro" id="IPR041682">
    <property type="entry name" value="AAA_14"/>
</dbReference>
<dbReference type="GO" id="GO:0005524">
    <property type="term" value="F:ATP binding"/>
    <property type="evidence" value="ECO:0007669"/>
    <property type="project" value="UniProtKB-KW"/>
</dbReference>
<reference evidence="3 4" key="1">
    <citation type="submission" date="2018-02" db="EMBL/GenBank/DDBJ databases">
        <title>Draft genome sequence of Mycobacterium virginiense isolated from mud of a swine farm in Japan.</title>
        <authorList>
            <person name="Ohya K."/>
        </authorList>
    </citation>
    <scope>NUCLEOTIDE SEQUENCE [LARGE SCALE GENOMIC DNA]</scope>
    <source>
        <strain evidence="3 4">GF75</strain>
    </source>
</reference>
<dbReference type="InterPro" id="IPR025420">
    <property type="entry name" value="DUF4143"/>
</dbReference>
<evidence type="ECO:0000259" key="2">
    <source>
        <dbReference type="Pfam" id="PF13635"/>
    </source>
</evidence>
<keyword evidence="3" id="KW-0547">Nucleotide-binding</keyword>
<sequence>MEYRPRVADQLLSDRLASAGAVVLEGPKACGKTWTARQSSASEVLLDIDPGARDALDADPALILEGATPRLVDEWQIGGTPLWNHVRRAIDDRRSAGQFILTGSSTPADDVTRHSGAGRFARIAMRPMSLYEVGDSTGEISVAGLLAGQHTSCPDPGLGVRDIIDRIAVGGWPSNLGSSVASALQRNIDYLDHAREVDVPSVSGPRRDPERLRRLLMSLARNTATEVKISALARETLGDNETALARTTIYDYLAALERLMLIEDVPAWSTHLRSRATLRQEPKRHFVDPSLAVAALASTPKRLLGELSFGGFLFESLVVRDLRVLSSPLRGTVAHYRDSNGVEVDVVLQIPDGTWGAFEVKLGPGRIDDAAASLLKFASTIDTEKAGEPAVLGVITTATYGYTRKDGIQVIPIAALRP</sequence>
<keyword evidence="3" id="KW-0067">ATP-binding</keyword>
<evidence type="ECO:0000313" key="3">
    <source>
        <dbReference type="EMBL" id="PQM50081.1"/>
    </source>
</evidence>
<accession>A0A9X7NWN0</accession>
<dbReference type="EMBL" id="PUEV01000110">
    <property type="protein sequence ID" value="PQM50081.1"/>
    <property type="molecule type" value="Genomic_DNA"/>
</dbReference>
<evidence type="ECO:0000259" key="1">
    <source>
        <dbReference type="Pfam" id="PF13173"/>
    </source>
</evidence>
<protein>
    <submittedName>
        <fullName evidence="3">ATP-binding protein</fullName>
    </submittedName>
</protein>
<organism evidence="3 4">
    <name type="scientific">Mycolicibacter virginiensis</name>
    <dbReference type="NCBI Taxonomy" id="1795032"/>
    <lineage>
        <taxon>Bacteria</taxon>
        <taxon>Bacillati</taxon>
        <taxon>Actinomycetota</taxon>
        <taxon>Actinomycetes</taxon>
        <taxon>Mycobacteriales</taxon>
        <taxon>Mycobacteriaceae</taxon>
        <taxon>Mycolicibacter</taxon>
    </lineage>
</organism>
<dbReference type="Pfam" id="PF13635">
    <property type="entry name" value="DUF4143"/>
    <property type="match status" value="1"/>
</dbReference>
<name>A0A9X7NWN0_9MYCO</name>
<dbReference type="Pfam" id="PF13173">
    <property type="entry name" value="AAA_14"/>
    <property type="match status" value="1"/>
</dbReference>
<dbReference type="PANTHER" id="PTHR43566:SF2">
    <property type="entry name" value="DUF4143 DOMAIN-CONTAINING PROTEIN"/>
    <property type="match status" value="1"/>
</dbReference>
<proteinExistence type="predicted"/>
<dbReference type="AlphaFoldDB" id="A0A9X7NWN0"/>
<feature type="domain" description="DUF4143" evidence="2">
    <location>
        <begin position="198"/>
        <end position="362"/>
    </location>
</feature>
<comment type="caution">
    <text evidence="3">The sequence shown here is derived from an EMBL/GenBank/DDBJ whole genome shotgun (WGS) entry which is preliminary data.</text>
</comment>